<accession>A0A847SCD9</accession>
<dbReference type="EC" id="1.1.1.133" evidence="3 6"/>
<gene>
    <name evidence="8" type="ORF">HF682_07545</name>
</gene>
<organism evidence="8 9">
    <name type="scientific">Leeia aquatica</name>
    <dbReference type="NCBI Taxonomy" id="2725557"/>
    <lineage>
        <taxon>Bacteria</taxon>
        <taxon>Pseudomonadati</taxon>
        <taxon>Pseudomonadota</taxon>
        <taxon>Betaproteobacteria</taxon>
        <taxon>Neisseriales</taxon>
        <taxon>Leeiaceae</taxon>
        <taxon>Leeia</taxon>
    </lineage>
</organism>
<comment type="pathway">
    <text evidence="1 6">Carbohydrate biosynthesis; dTDP-L-rhamnose biosynthesis.</text>
</comment>
<name>A0A847SCD9_9NEIS</name>
<dbReference type="EMBL" id="JABAIM010000001">
    <property type="protein sequence ID" value="NLR75009.1"/>
    <property type="molecule type" value="Genomic_DNA"/>
</dbReference>
<dbReference type="InterPro" id="IPR036291">
    <property type="entry name" value="NAD(P)-bd_dom_sf"/>
</dbReference>
<dbReference type="PANTHER" id="PTHR10491:SF4">
    <property type="entry name" value="METHIONINE ADENOSYLTRANSFERASE 2 SUBUNIT BETA"/>
    <property type="match status" value="1"/>
</dbReference>
<comment type="caution">
    <text evidence="8">The sequence shown here is derived from an EMBL/GenBank/DDBJ whole genome shotgun (WGS) entry which is preliminary data.</text>
</comment>
<dbReference type="AlphaFoldDB" id="A0A847SCD9"/>
<evidence type="ECO:0000259" key="7">
    <source>
        <dbReference type="Pfam" id="PF04321"/>
    </source>
</evidence>
<evidence type="ECO:0000313" key="9">
    <source>
        <dbReference type="Proteomes" id="UP000587991"/>
    </source>
</evidence>
<protein>
    <recommendedName>
        <fullName evidence="4 6">dTDP-4-dehydrorhamnose reductase</fullName>
        <ecNumber evidence="3 6">1.1.1.133</ecNumber>
    </recommendedName>
</protein>
<evidence type="ECO:0000256" key="5">
    <source>
        <dbReference type="ARBA" id="ARBA00048200"/>
    </source>
</evidence>
<dbReference type="UniPathway" id="UPA00124"/>
<comment type="catalytic activity">
    <reaction evidence="5 6">
        <text>dTDP-beta-L-rhamnose + NADP(+) = dTDP-4-dehydro-beta-L-rhamnose + NADPH + H(+)</text>
        <dbReference type="Rhea" id="RHEA:21796"/>
        <dbReference type="ChEBI" id="CHEBI:15378"/>
        <dbReference type="ChEBI" id="CHEBI:57510"/>
        <dbReference type="ChEBI" id="CHEBI:57783"/>
        <dbReference type="ChEBI" id="CHEBI:58349"/>
        <dbReference type="ChEBI" id="CHEBI:62830"/>
        <dbReference type="EC" id="1.1.1.133"/>
    </reaction>
</comment>
<comment type="function">
    <text evidence="6">Catalyzes the reduction of dTDP-6-deoxy-L-lyxo-4-hexulose to yield dTDP-L-rhamnose.</text>
</comment>
<proteinExistence type="inferred from homology"/>
<dbReference type="Gene3D" id="3.40.50.720">
    <property type="entry name" value="NAD(P)-binding Rossmann-like Domain"/>
    <property type="match status" value="1"/>
</dbReference>
<dbReference type="GO" id="GO:0019305">
    <property type="term" value="P:dTDP-rhamnose biosynthetic process"/>
    <property type="evidence" value="ECO:0007669"/>
    <property type="project" value="UniProtKB-UniPathway"/>
</dbReference>
<keyword evidence="9" id="KW-1185">Reference proteome</keyword>
<keyword evidence="6" id="KW-0560">Oxidoreductase</keyword>
<dbReference type="CDD" id="cd05254">
    <property type="entry name" value="dTDP_HR_like_SDR_e"/>
    <property type="match status" value="1"/>
</dbReference>
<dbReference type="InterPro" id="IPR029903">
    <property type="entry name" value="RmlD-like-bd"/>
</dbReference>
<evidence type="ECO:0000313" key="8">
    <source>
        <dbReference type="EMBL" id="NLR75009.1"/>
    </source>
</evidence>
<comment type="similarity">
    <text evidence="2 6">Belongs to the dTDP-4-dehydrorhamnose reductase family.</text>
</comment>
<dbReference type="SUPFAM" id="SSF51735">
    <property type="entry name" value="NAD(P)-binding Rossmann-fold domains"/>
    <property type="match status" value="1"/>
</dbReference>
<keyword evidence="6" id="KW-0521">NADP</keyword>
<dbReference type="Pfam" id="PF04321">
    <property type="entry name" value="RmlD_sub_bind"/>
    <property type="match status" value="1"/>
</dbReference>
<evidence type="ECO:0000256" key="6">
    <source>
        <dbReference type="RuleBase" id="RU364082"/>
    </source>
</evidence>
<comment type="cofactor">
    <cofactor evidence="6">
        <name>Mg(2+)</name>
        <dbReference type="ChEBI" id="CHEBI:18420"/>
    </cofactor>
    <text evidence="6">Binds 1 Mg(2+) ion per monomer.</text>
</comment>
<dbReference type="RefSeq" id="WP_168876572.1">
    <property type="nucleotide sequence ID" value="NZ_JABAIM010000001.1"/>
</dbReference>
<evidence type="ECO:0000256" key="3">
    <source>
        <dbReference type="ARBA" id="ARBA00012929"/>
    </source>
</evidence>
<reference evidence="8 9" key="1">
    <citation type="submission" date="2020-04" db="EMBL/GenBank/DDBJ databases">
        <title>Draft genome of Leeia sp. IMCC25680.</title>
        <authorList>
            <person name="Song J."/>
            <person name="Cho J.-C."/>
        </authorList>
    </citation>
    <scope>NUCLEOTIDE SEQUENCE [LARGE SCALE GENOMIC DNA]</scope>
    <source>
        <strain evidence="8 9">IMCC25680</strain>
    </source>
</reference>
<dbReference type="GO" id="GO:0005829">
    <property type="term" value="C:cytosol"/>
    <property type="evidence" value="ECO:0007669"/>
    <property type="project" value="TreeGrafter"/>
</dbReference>
<feature type="domain" description="RmlD-like substrate binding" evidence="7">
    <location>
        <begin position="1"/>
        <end position="234"/>
    </location>
</feature>
<sequence>MRILVLGASGMLGNAMLKTMTDKEDWTVYGTVRAPSPALQAWVPRAQLIPGIRADQPDSLVEAFTKSLPDVVINCVGLIKQLASAGDPLEAIPINAILPHRLANLCKLSQARLVHFSTDCVFSGKQGHYRESDTPDAEDVYGRSKLMGEVSYPHAITLRTSIIGHELGSQHSLIDWFLSQQGSVKGYTQAIFSGLPTNELARVVRDVVIPRAELSGLYHVAAEAISKHDLLGIVNQVYGKALQIEPDDKVRINRALDASRFHEATGYVASPWPDLIAQMRDFRQKGESCLIKKF</sequence>
<dbReference type="InterPro" id="IPR005913">
    <property type="entry name" value="dTDP_dehydrorham_reduct"/>
</dbReference>
<evidence type="ECO:0000256" key="2">
    <source>
        <dbReference type="ARBA" id="ARBA00010944"/>
    </source>
</evidence>
<dbReference type="Proteomes" id="UP000587991">
    <property type="component" value="Unassembled WGS sequence"/>
</dbReference>
<dbReference type="PANTHER" id="PTHR10491">
    <property type="entry name" value="DTDP-4-DEHYDRORHAMNOSE REDUCTASE"/>
    <property type="match status" value="1"/>
</dbReference>
<evidence type="ECO:0000256" key="4">
    <source>
        <dbReference type="ARBA" id="ARBA00017099"/>
    </source>
</evidence>
<dbReference type="GO" id="GO:0008831">
    <property type="term" value="F:dTDP-4-dehydrorhamnose reductase activity"/>
    <property type="evidence" value="ECO:0007669"/>
    <property type="project" value="UniProtKB-EC"/>
</dbReference>
<evidence type="ECO:0000256" key="1">
    <source>
        <dbReference type="ARBA" id="ARBA00004781"/>
    </source>
</evidence>